<proteinExistence type="predicted"/>
<dbReference type="AlphaFoldDB" id="A0A0V1GVQ4"/>
<reference evidence="2 3" key="1">
    <citation type="submission" date="2015-01" db="EMBL/GenBank/DDBJ databases">
        <title>Evolution of Trichinella species and genotypes.</title>
        <authorList>
            <person name="Korhonen P.K."/>
            <person name="Edoardo P."/>
            <person name="Giuseppe L.R."/>
            <person name="Gasser R.B."/>
        </authorList>
    </citation>
    <scope>NUCLEOTIDE SEQUENCE [LARGE SCALE GENOMIC DNA]</scope>
    <source>
        <strain evidence="2">ISS1029</strain>
    </source>
</reference>
<gene>
    <name evidence="2" type="ORF">T11_15555</name>
</gene>
<comment type="caution">
    <text evidence="2">The sequence shown here is derived from an EMBL/GenBank/DDBJ whole genome shotgun (WGS) entry which is preliminary data.</text>
</comment>
<feature type="region of interest" description="Disordered" evidence="1">
    <location>
        <begin position="25"/>
        <end position="67"/>
    </location>
</feature>
<evidence type="ECO:0000313" key="3">
    <source>
        <dbReference type="Proteomes" id="UP000055024"/>
    </source>
</evidence>
<evidence type="ECO:0000256" key="1">
    <source>
        <dbReference type="SAM" id="MobiDB-lite"/>
    </source>
</evidence>
<organism evidence="2 3">
    <name type="scientific">Trichinella zimbabwensis</name>
    <dbReference type="NCBI Taxonomy" id="268475"/>
    <lineage>
        <taxon>Eukaryota</taxon>
        <taxon>Metazoa</taxon>
        <taxon>Ecdysozoa</taxon>
        <taxon>Nematoda</taxon>
        <taxon>Enoplea</taxon>
        <taxon>Dorylaimia</taxon>
        <taxon>Trichinellida</taxon>
        <taxon>Trichinellidae</taxon>
        <taxon>Trichinella</taxon>
    </lineage>
</organism>
<dbReference type="EMBL" id="JYDP01000247">
    <property type="protein sequence ID" value="KRZ02035.1"/>
    <property type="molecule type" value="Genomic_DNA"/>
</dbReference>
<keyword evidence="3" id="KW-1185">Reference proteome</keyword>
<name>A0A0V1GVQ4_9BILA</name>
<accession>A0A0V1GVQ4</accession>
<sequence>MGFPCAIGVWCGTQLAGVPQFRRKKGAARRSAPAPSAEDRIILQDDLKRREAGTGRQESRKLRREKR</sequence>
<evidence type="ECO:0000313" key="2">
    <source>
        <dbReference type="EMBL" id="KRZ02035.1"/>
    </source>
</evidence>
<protein>
    <submittedName>
        <fullName evidence="2">Uncharacterized protein</fullName>
    </submittedName>
</protein>
<dbReference type="Proteomes" id="UP000055024">
    <property type="component" value="Unassembled WGS sequence"/>
</dbReference>
<feature type="compositionally biased region" description="Basic and acidic residues" evidence="1">
    <location>
        <begin position="37"/>
        <end position="60"/>
    </location>
</feature>